<protein>
    <submittedName>
        <fullName evidence="2">Uncharacterized protein</fullName>
    </submittedName>
</protein>
<feature type="compositionally biased region" description="Basic and acidic residues" evidence="1">
    <location>
        <begin position="93"/>
        <end position="106"/>
    </location>
</feature>
<feature type="region of interest" description="Disordered" evidence="1">
    <location>
        <begin position="1"/>
        <end position="106"/>
    </location>
</feature>
<name>A0AA38GTZ3_TAXCH</name>
<gene>
    <name evidence="2" type="ORF">KI387_000997</name>
</gene>
<proteinExistence type="predicted"/>
<dbReference type="AlphaFoldDB" id="A0AA38GTZ3"/>
<organism evidence="2 3">
    <name type="scientific">Taxus chinensis</name>
    <name type="common">Chinese yew</name>
    <name type="synonym">Taxus wallichiana var. chinensis</name>
    <dbReference type="NCBI Taxonomy" id="29808"/>
    <lineage>
        <taxon>Eukaryota</taxon>
        <taxon>Viridiplantae</taxon>
        <taxon>Streptophyta</taxon>
        <taxon>Embryophyta</taxon>
        <taxon>Tracheophyta</taxon>
        <taxon>Spermatophyta</taxon>
        <taxon>Pinopsida</taxon>
        <taxon>Pinidae</taxon>
        <taxon>Conifers II</taxon>
        <taxon>Cupressales</taxon>
        <taxon>Taxaceae</taxon>
        <taxon>Taxus</taxon>
    </lineage>
</organism>
<comment type="caution">
    <text evidence="2">The sequence shown here is derived from an EMBL/GenBank/DDBJ whole genome shotgun (WGS) entry which is preliminary data.</text>
</comment>
<evidence type="ECO:0000313" key="2">
    <source>
        <dbReference type="EMBL" id="KAH9328889.1"/>
    </source>
</evidence>
<evidence type="ECO:0000313" key="3">
    <source>
        <dbReference type="Proteomes" id="UP000824469"/>
    </source>
</evidence>
<accession>A0AA38GTZ3</accession>
<feature type="compositionally biased region" description="Basic and acidic residues" evidence="1">
    <location>
        <begin position="27"/>
        <end position="40"/>
    </location>
</feature>
<sequence>MRGSAEKPPGSPNSIWDNRARSTWRARKADPAKREKKWLTAERVTFGTSETSGHEPAGSAEISTSSPKKKWDKRAKKTRIGRTGRNGNKQSKGIRDIWDKWTRTGR</sequence>
<feature type="compositionally biased region" description="Basic residues" evidence="1">
    <location>
        <begin position="67"/>
        <end position="82"/>
    </location>
</feature>
<keyword evidence="3" id="KW-1185">Reference proteome</keyword>
<feature type="non-terminal residue" evidence="2">
    <location>
        <position position="106"/>
    </location>
</feature>
<reference evidence="2 3" key="1">
    <citation type="journal article" date="2021" name="Nat. Plants">
        <title>The Taxus genome provides insights into paclitaxel biosynthesis.</title>
        <authorList>
            <person name="Xiong X."/>
            <person name="Gou J."/>
            <person name="Liao Q."/>
            <person name="Li Y."/>
            <person name="Zhou Q."/>
            <person name="Bi G."/>
            <person name="Li C."/>
            <person name="Du R."/>
            <person name="Wang X."/>
            <person name="Sun T."/>
            <person name="Guo L."/>
            <person name="Liang H."/>
            <person name="Lu P."/>
            <person name="Wu Y."/>
            <person name="Zhang Z."/>
            <person name="Ro D.K."/>
            <person name="Shang Y."/>
            <person name="Huang S."/>
            <person name="Yan J."/>
        </authorList>
    </citation>
    <scope>NUCLEOTIDE SEQUENCE [LARGE SCALE GENOMIC DNA]</scope>
    <source>
        <strain evidence="2">Ta-2019</strain>
    </source>
</reference>
<dbReference type="Proteomes" id="UP000824469">
    <property type="component" value="Unassembled WGS sequence"/>
</dbReference>
<dbReference type="EMBL" id="JAHRHJ020000001">
    <property type="protein sequence ID" value="KAH9328889.1"/>
    <property type="molecule type" value="Genomic_DNA"/>
</dbReference>
<evidence type="ECO:0000256" key="1">
    <source>
        <dbReference type="SAM" id="MobiDB-lite"/>
    </source>
</evidence>